<dbReference type="GO" id="GO:0005634">
    <property type="term" value="C:nucleus"/>
    <property type="evidence" value="ECO:0007669"/>
    <property type="project" value="TreeGrafter"/>
</dbReference>
<feature type="region of interest" description="Disordered" evidence="6">
    <location>
        <begin position="327"/>
        <end position="346"/>
    </location>
</feature>
<evidence type="ECO:0000256" key="3">
    <source>
        <dbReference type="ARBA" id="ARBA00022771"/>
    </source>
</evidence>
<dbReference type="STRING" id="1047168.A0A0F4GB18"/>
<keyword evidence="9" id="KW-1185">Reference proteome</keyword>
<dbReference type="Pfam" id="PF00642">
    <property type="entry name" value="zf-CCCH"/>
    <property type="match status" value="1"/>
</dbReference>
<dbReference type="SUPFAM" id="SSF90229">
    <property type="entry name" value="CCCH zinc finger"/>
    <property type="match status" value="1"/>
</dbReference>
<dbReference type="GO" id="GO:0003723">
    <property type="term" value="F:RNA binding"/>
    <property type="evidence" value="ECO:0007669"/>
    <property type="project" value="InterPro"/>
</dbReference>
<keyword evidence="4 5" id="KW-0862">Zinc</keyword>
<feature type="zinc finger region" description="C3H1-type" evidence="5">
    <location>
        <begin position="139"/>
        <end position="166"/>
    </location>
</feature>
<name>A0A0F4GB18_9PEZI</name>
<dbReference type="Proteomes" id="UP000033647">
    <property type="component" value="Unassembled WGS sequence"/>
</dbReference>
<organism evidence="8 9">
    <name type="scientific">Zymoseptoria brevis</name>
    <dbReference type="NCBI Taxonomy" id="1047168"/>
    <lineage>
        <taxon>Eukaryota</taxon>
        <taxon>Fungi</taxon>
        <taxon>Dikarya</taxon>
        <taxon>Ascomycota</taxon>
        <taxon>Pezizomycotina</taxon>
        <taxon>Dothideomycetes</taxon>
        <taxon>Dothideomycetidae</taxon>
        <taxon>Mycosphaerellales</taxon>
        <taxon>Mycosphaerellaceae</taxon>
        <taxon>Zymoseptoria</taxon>
    </lineage>
</organism>
<feature type="compositionally biased region" description="Low complexity" evidence="6">
    <location>
        <begin position="474"/>
        <end position="489"/>
    </location>
</feature>
<protein>
    <recommendedName>
        <fullName evidence="7">C3H1-type domain-containing protein</fullName>
    </recommendedName>
</protein>
<dbReference type="InterPro" id="IPR036855">
    <property type="entry name" value="Znf_CCCH_sf"/>
</dbReference>
<evidence type="ECO:0000256" key="6">
    <source>
        <dbReference type="SAM" id="MobiDB-lite"/>
    </source>
</evidence>
<keyword evidence="1 5" id="KW-0479">Metal-binding</keyword>
<accession>A0A0F4GB18</accession>
<feature type="compositionally biased region" description="Polar residues" evidence="6">
    <location>
        <begin position="382"/>
        <end position="392"/>
    </location>
</feature>
<dbReference type="InterPro" id="IPR000571">
    <property type="entry name" value="Znf_CCCH"/>
</dbReference>
<dbReference type="SMART" id="SM00356">
    <property type="entry name" value="ZnF_C3H1"/>
    <property type="match status" value="2"/>
</dbReference>
<feature type="domain" description="C3H1-type" evidence="7">
    <location>
        <begin position="110"/>
        <end position="137"/>
    </location>
</feature>
<reference evidence="8 9" key="1">
    <citation type="submission" date="2015-03" db="EMBL/GenBank/DDBJ databases">
        <title>RNA-seq based gene annotation and comparative genomics of four Zymoseptoria species reveal species-specific pathogenicity related genes and transposable element activity.</title>
        <authorList>
            <person name="Grandaubert J."/>
            <person name="Bhattacharyya A."/>
            <person name="Stukenbrock E.H."/>
        </authorList>
    </citation>
    <scope>NUCLEOTIDE SEQUENCE [LARGE SCALE GENOMIC DNA]</scope>
    <source>
        <strain evidence="8 9">Zb18110</strain>
    </source>
</reference>
<feature type="compositionally biased region" description="Basic and acidic residues" evidence="6">
    <location>
        <begin position="630"/>
        <end position="649"/>
    </location>
</feature>
<proteinExistence type="predicted"/>
<feature type="region of interest" description="Disordered" evidence="6">
    <location>
        <begin position="290"/>
        <end position="312"/>
    </location>
</feature>
<gene>
    <name evidence="8" type="ORF">TI39_contig4322g00009</name>
</gene>
<feature type="compositionally biased region" description="Gly residues" evidence="6">
    <location>
        <begin position="654"/>
        <end position="664"/>
    </location>
</feature>
<evidence type="ECO:0000256" key="5">
    <source>
        <dbReference type="PROSITE-ProRule" id="PRU00723"/>
    </source>
</evidence>
<feature type="compositionally biased region" description="Acidic residues" evidence="6">
    <location>
        <begin position="399"/>
        <end position="420"/>
    </location>
</feature>
<dbReference type="GO" id="GO:0045892">
    <property type="term" value="P:negative regulation of DNA-templated transcription"/>
    <property type="evidence" value="ECO:0007669"/>
    <property type="project" value="InterPro"/>
</dbReference>
<evidence type="ECO:0000256" key="2">
    <source>
        <dbReference type="ARBA" id="ARBA00022737"/>
    </source>
</evidence>
<dbReference type="EMBL" id="LAFY01004281">
    <property type="protein sequence ID" value="KJX93405.1"/>
    <property type="molecule type" value="Genomic_DNA"/>
</dbReference>
<feature type="zinc finger region" description="C3H1-type" evidence="5">
    <location>
        <begin position="110"/>
        <end position="137"/>
    </location>
</feature>
<feature type="domain" description="C3H1-type" evidence="7">
    <location>
        <begin position="139"/>
        <end position="166"/>
    </location>
</feature>
<dbReference type="GO" id="GO:0008270">
    <property type="term" value="F:zinc ion binding"/>
    <property type="evidence" value="ECO:0007669"/>
    <property type="project" value="UniProtKB-KW"/>
</dbReference>
<dbReference type="PROSITE" id="PS50103">
    <property type="entry name" value="ZF_C3H1"/>
    <property type="match status" value="2"/>
</dbReference>
<evidence type="ECO:0000313" key="8">
    <source>
        <dbReference type="EMBL" id="KJX93405.1"/>
    </source>
</evidence>
<feature type="compositionally biased region" description="Polar residues" evidence="6">
    <location>
        <begin position="297"/>
        <end position="312"/>
    </location>
</feature>
<evidence type="ECO:0000259" key="7">
    <source>
        <dbReference type="PROSITE" id="PS50103"/>
    </source>
</evidence>
<feature type="compositionally biased region" description="Polar residues" evidence="6">
    <location>
        <begin position="460"/>
        <end position="473"/>
    </location>
</feature>
<evidence type="ECO:0000313" key="9">
    <source>
        <dbReference type="Proteomes" id="UP000033647"/>
    </source>
</evidence>
<dbReference type="PANTHER" id="PTHR13119:SF12">
    <property type="entry name" value="PROTEIN SUPPRESSOR OF SABLE"/>
    <property type="match status" value="1"/>
</dbReference>
<keyword evidence="3 5" id="KW-0863">Zinc-finger</keyword>
<feature type="compositionally biased region" description="Polar residues" evidence="6">
    <location>
        <begin position="330"/>
        <end position="341"/>
    </location>
</feature>
<dbReference type="OrthoDB" id="411372at2759"/>
<feature type="region of interest" description="Disordered" evidence="6">
    <location>
        <begin position="1"/>
        <end position="74"/>
    </location>
</feature>
<feature type="compositionally biased region" description="Polar residues" evidence="6">
    <location>
        <begin position="568"/>
        <end position="578"/>
    </location>
</feature>
<comment type="caution">
    <text evidence="8">The sequence shown here is derived from an EMBL/GenBank/DDBJ whole genome shotgun (WGS) entry which is preliminary data.</text>
</comment>
<feature type="compositionally biased region" description="Polar residues" evidence="6">
    <location>
        <begin position="1"/>
        <end position="28"/>
    </location>
</feature>
<dbReference type="Pfam" id="PF18044">
    <property type="entry name" value="zf-CCCH_4"/>
    <property type="match status" value="1"/>
</dbReference>
<dbReference type="InterPro" id="IPR045124">
    <property type="entry name" value="Su(sable)-like"/>
</dbReference>
<dbReference type="PANTHER" id="PTHR13119">
    <property type="entry name" value="ZINC FINGER CCCH DOMAIN-CONTAINING PROTEI"/>
    <property type="match status" value="1"/>
</dbReference>
<dbReference type="AlphaFoldDB" id="A0A0F4GB18"/>
<keyword evidence="2" id="KW-0677">Repeat</keyword>
<feature type="region of interest" description="Disordered" evidence="6">
    <location>
        <begin position="381"/>
        <end position="489"/>
    </location>
</feature>
<evidence type="ECO:0000256" key="4">
    <source>
        <dbReference type="ARBA" id="ARBA00022833"/>
    </source>
</evidence>
<dbReference type="InterPro" id="IPR041367">
    <property type="entry name" value="Znf-CCCH_4"/>
</dbReference>
<feature type="compositionally biased region" description="Acidic residues" evidence="6">
    <location>
        <begin position="612"/>
        <end position="622"/>
    </location>
</feature>
<evidence type="ECO:0000256" key="1">
    <source>
        <dbReference type="ARBA" id="ARBA00022723"/>
    </source>
</evidence>
<sequence length="664" mass="70273">MLSCDTADTTSSFAMSHFTEQPPTSPHTTHGKGPSSHHRPQPRNRYSIDSIASAPPNPTARASRMQADRNGAMPMPVGNGHAQQRHFGGGNGGNMGGNMRGPASPPKNKNTQHVPCKFFLQGQCQAGSMCPFSHDVESTTRPTPCKYFAKGGCKFGRKCALLHITPEGQIVNRPYPQHQQPYMPQVQTPFAQPPPPGLLSMQAQGLEQRPNGEQYDNYAYSSRQQDANPQIDMTYTSASPKFGSPNLNDHRLAASPPYKGLSVLDAPLPNSFDSNGISWAARNGPFAASVPSKFDSPPSSLPRQTPQANSTLRDLHSSAFGDRNLDNLLAMSTSPPTSNPADETPISFEKRPLHSARFRQISQTQPRQLLSASLGARYISNPLPSAPTSNPFTYPYASDDNEDDNTSDYDPADTDREEDLLPSSLHDLIPEGPRSRRESRPNANTSTPVPPSFLNPARGTFSNSTSTPSAQQDSKLPSPGLTSSSPSRYSGVFARTQAGSALNGLGHVGSPLRDSTFPTDWAGGLSSPLGTPLSAGEGGFIEGLGSPPLGRDGKGGMSMLTQGLRATKLSNGTTNSAGSGLAVGASRSGGTRKPIDRIPSTASVSHPRIDEEKDGEIFDMDFEGGASSGEGKEAKSGERKVGRKADGDGRSFGPIGGGRGGAAK</sequence>
<feature type="region of interest" description="Disordered" evidence="6">
    <location>
        <begin position="528"/>
        <end position="664"/>
    </location>
</feature>
<dbReference type="Gene3D" id="4.10.1000.10">
    <property type="entry name" value="Zinc finger, CCCH-type"/>
    <property type="match status" value="1"/>
</dbReference>